<dbReference type="InterPro" id="IPR036890">
    <property type="entry name" value="HATPase_C_sf"/>
</dbReference>
<dbReference type="GO" id="GO:0004673">
    <property type="term" value="F:protein histidine kinase activity"/>
    <property type="evidence" value="ECO:0007669"/>
    <property type="project" value="UniProtKB-EC"/>
</dbReference>
<feature type="domain" description="Histidine kinase" evidence="9">
    <location>
        <begin position="184"/>
        <end position="397"/>
    </location>
</feature>
<dbReference type="PANTHER" id="PTHR43065:SF46">
    <property type="entry name" value="C4-DICARBOXYLATE TRANSPORT SENSOR PROTEIN DCTB"/>
    <property type="match status" value="1"/>
</dbReference>
<evidence type="ECO:0000256" key="1">
    <source>
        <dbReference type="ARBA" id="ARBA00000085"/>
    </source>
</evidence>
<keyword evidence="6" id="KW-0067">ATP-binding</keyword>
<dbReference type="InterPro" id="IPR000014">
    <property type="entry name" value="PAS"/>
</dbReference>
<dbReference type="SMART" id="SM00387">
    <property type="entry name" value="HATPase_c"/>
    <property type="match status" value="1"/>
</dbReference>
<sequence>MASDRVRAMLRALVITAAGAAGAVAATRGLYATALLAALLAVWIAALNLVDTGQRPPLPPPPAPVPAGEEERRRLNAYLDLSPAPLVALDDGRLRVVNRAARRLLGASDLVADPPDGLVAALSDTRPGRTATIEIGVDTDIRSFALATGDLALAGRMTRIGALIDIDAELKAAEAGALRDLVQVLSHEIVNALTPIASLAETAVAMLDDPEPALPKVRDAIETVARRAASLHRFGESYRALAKLPAPSPERIPLAGFVNDLTALFTTRWPTISFTTDLQRAPAYLLADPDQLTAALWAVLQNAAEALHETPDARVTFAVSTMVGQTQFTMTDTGPGIPVGHQADIFRPFFTTKTEGTGVGLALARQILRGHNGDLGLVSSVPGETRFEGAVGSVLTS</sequence>
<evidence type="ECO:0000259" key="9">
    <source>
        <dbReference type="PROSITE" id="PS50109"/>
    </source>
</evidence>
<keyword evidence="8" id="KW-0472">Membrane</keyword>
<protein>
    <recommendedName>
        <fullName evidence="2">histidine kinase</fullName>
        <ecNumber evidence="2">2.7.13.3</ecNumber>
    </recommendedName>
</protein>
<dbReference type="Gene3D" id="3.30.565.10">
    <property type="entry name" value="Histidine kinase-like ATPase, C-terminal domain"/>
    <property type="match status" value="1"/>
</dbReference>
<keyword evidence="5 10" id="KW-0418">Kinase</keyword>
<dbReference type="PANTHER" id="PTHR43065">
    <property type="entry name" value="SENSOR HISTIDINE KINASE"/>
    <property type="match status" value="1"/>
</dbReference>
<evidence type="ECO:0000256" key="8">
    <source>
        <dbReference type="SAM" id="Phobius"/>
    </source>
</evidence>
<dbReference type="EMBL" id="QFMX01000003">
    <property type="protein sequence ID" value="PZO75953.1"/>
    <property type="molecule type" value="Genomic_DNA"/>
</dbReference>
<reference evidence="10 11" key="1">
    <citation type="submission" date="2017-08" db="EMBL/GenBank/DDBJ databases">
        <title>Infants hospitalized years apart are colonized by the same room-sourced microbial strains.</title>
        <authorList>
            <person name="Brooks B."/>
            <person name="Olm M.R."/>
            <person name="Firek B.A."/>
            <person name="Baker R."/>
            <person name="Thomas B.C."/>
            <person name="Morowitz M.J."/>
            <person name="Banfield J.F."/>
        </authorList>
    </citation>
    <scope>NUCLEOTIDE SEQUENCE [LARGE SCALE GENOMIC DNA]</scope>
    <source>
        <strain evidence="10">S2_018_000_R3_119</strain>
    </source>
</reference>
<evidence type="ECO:0000256" key="2">
    <source>
        <dbReference type="ARBA" id="ARBA00012438"/>
    </source>
</evidence>
<name>A0A2W4Z0V6_9SPHN</name>
<keyword evidence="7" id="KW-0902">Two-component regulatory system</keyword>
<accession>A0A2W4Z0V6</accession>
<dbReference type="EC" id="2.7.13.3" evidence="2"/>
<evidence type="ECO:0000256" key="7">
    <source>
        <dbReference type="ARBA" id="ARBA00023012"/>
    </source>
</evidence>
<keyword evidence="4" id="KW-0547">Nucleotide-binding</keyword>
<organism evidence="10 11">
    <name type="scientific">Sphingomonas taxi</name>
    <dbReference type="NCBI Taxonomy" id="1549858"/>
    <lineage>
        <taxon>Bacteria</taxon>
        <taxon>Pseudomonadati</taxon>
        <taxon>Pseudomonadota</taxon>
        <taxon>Alphaproteobacteria</taxon>
        <taxon>Sphingomonadales</taxon>
        <taxon>Sphingomonadaceae</taxon>
        <taxon>Sphingomonas</taxon>
    </lineage>
</organism>
<dbReference type="Proteomes" id="UP000249555">
    <property type="component" value="Unassembled WGS sequence"/>
</dbReference>
<feature type="transmembrane region" description="Helical" evidence="8">
    <location>
        <begin position="30"/>
        <end position="50"/>
    </location>
</feature>
<dbReference type="SUPFAM" id="SSF55874">
    <property type="entry name" value="ATPase domain of HSP90 chaperone/DNA topoisomerase II/histidine kinase"/>
    <property type="match status" value="1"/>
</dbReference>
<comment type="caution">
    <text evidence="10">The sequence shown here is derived from an EMBL/GenBank/DDBJ whole genome shotgun (WGS) entry which is preliminary data.</text>
</comment>
<dbReference type="Pfam" id="PF13188">
    <property type="entry name" value="PAS_8"/>
    <property type="match status" value="1"/>
</dbReference>
<dbReference type="PROSITE" id="PS50109">
    <property type="entry name" value="HIS_KIN"/>
    <property type="match status" value="1"/>
</dbReference>
<proteinExistence type="predicted"/>
<dbReference type="GO" id="GO:0000160">
    <property type="term" value="P:phosphorelay signal transduction system"/>
    <property type="evidence" value="ECO:0007669"/>
    <property type="project" value="UniProtKB-KW"/>
</dbReference>
<dbReference type="AlphaFoldDB" id="A0A2W4Z0V6"/>
<keyword evidence="8" id="KW-1133">Transmembrane helix</keyword>
<evidence type="ECO:0000313" key="10">
    <source>
        <dbReference type="EMBL" id="PZO75953.1"/>
    </source>
</evidence>
<evidence type="ECO:0000256" key="6">
    <source>
        <dbReference type="ARBA" id="ARBA00022840"/>
    </source>
</evidence>
<dbReference type="GO" id="GO:0005524">
    <property type="term" value="F:ATP binding"/>
    <property type="evidence" value="ECO:0007669"/>
    <property type="project" value="UniProtKB-KW"/>
</dbReference>
<dbReference type="Gene3D" id="3.30.450.20">
    <property type="entry name" value="PAS domain"/>
    <property type="match status" value="1"/>
</dbReference>
<keyword evidence="8" id="KW-0812">Transmembrane</keyword>
<comment type="catalytic activity">
    <reaction evidence="1">
        <text>ATP + protein L-histidine = ADP + protein N-phospho-L-histidine.</text>
        <dbReference type="EC" id="2.7.13.3"/>
    </reaction>
</comment>
<evidence type="ECO:0000313" key="11">
    <source>
        <dbReference type="Proteomes" id="UP000249555"/>
    </source>
</evidence>
<keyword evidence="3" id="KW-0808">Transferase</keyword>
<evidence type="ECO:0000256" key="4">
    <source>
        <dbReference type="ARBA" id="ARBA00022741"/>
    </source>
</evidence>
<dbReference type="InterPro" id="IPR005467">
    <property type="entry name" value="His_kinase_dom"/>
</dbReference>
<dbReference type="InterPro" id="IPR003594">
    <property type="entry name" value="HATPase_dom"/>
</dbReference>
<evidence type="ECO:0000256" key="5">
    <source>
        <dbReference type="ARBA" id="ARBA00022777"/>
    </source>
</evidence>
<dbReference type="PRINTS" id="PR00344">
    <property type="entry name" value="BCTRLSENSOR"/>
</dbReference>
<evidence type="ECO:0000256" key="3">
    <source>
        <dbReference type="ARBA" id="ARBA00022679"/>
    </source>
</evidence>
<dbReference type="InterPro" id="IPR004358">
    <property type="entry name" value="Sig_transdc_His_kin-like_C"/>
</dbReference>
<gene>
    <name evidence="10" type="ORF">DI640_04055</name>
</gene>
<dbReference type="Pfam" id="PF02518">
    <property type="entry name" value="HATPase_c"/>
    <property type="match status" value="1"/>
</dbReference>